<proteinExistence type="predicted"/>
<dbReference type="RefSeq" id="WP_013756439.1">
    <property type="nucleotide sequence ID" value="NC_015499.1"/>
</dbReference>
<keyword evidence="5" id="KW-1185">Reference proteome</keyword>
<gene>
    <name evidence="4" type="ORF">Thena_1091</name>
</gene>
<dbReference type="GO" id="GO:0047553">
    <property type="term" value="F:2-oxoglutarate synthase activity"/>
    <property type="evidence" value="ECO:0007669"/>
    <property type="project" value="UniProtKB-EC"/>
</dbReference>
<dbReference type="Pfam" id="PF01855">
    <property type="entry name" value="POR_N"/>
    <property type="match status" value="1"/>
</dbReference>
<reference evidence="4 5" key="1">
    <citation type="submission" date="2011-04" db="EMBL/GenBank/DDBJ databases">
        <title>The complete genome of Thermodesulfobium narugense DSM 14796.</title>
        <authorList>
            <consortium name="US DOE Joint Genome Institute (JGI-PGF)"/>
            <person name="Lucas S."/>
            <person name="Han J."/>
            <person name="Lapidus A."/>
            <person name="Bruce D."/>
            <person name="Goodwin L."/>
            <person name="Pitluck S."/>
            <person name="Peters L."/>
            <person name="Kyrpides N."/>
            <person name="Mavromatis K."/>
            <person name="Pagani I."/>
            <person name="Ivanova N."/>
            <person name="Ovchinnikova G."/>
            <person name="Zhang X."/>
            <person name="Saunders L."/>
            <person name="Detter J.C."/>
            <person name="Tapia R."/>
            <person name="Han C."/>
            <person name="Land M."/>
            <person name="Hauser L."/>
            <person name="Markowitz V."/>
            <person name="Cheng J.-F."/>
            <person name="Hugenholtz P."/>
            <person name="Woyke T."/>
            <person name="Wu D."/>
            <person name="Spring S."/>
            <person name="Schroeder M."/>
            <person name="Brambilla E."/>
            <person name="Klenk H.-P."/>
            <person name="Eisen J.A."/>
        </authorList>
    </citation>
    <scope>NUCLEOTIDE SEQUENCE [LARGE SCALE GENOMIC DNA]</scope>
    <source>
        <strain evidence="4 5">DSM 14796</strain>
    </source>
</reference>
<feature type="domain" description="Pyruvate:ferredoxin oxidoreductase core" evidence="3">
    <location>
        <begin position="274"/>
        <end position="366"/>
    </location>
</feature>
<dbReference type="NCBIfam" id="NF006412">
    <property type="entry name" value="PRK08659.1"/>
    <property type="match status" value="1"/>
</dbReference>
<sequence>MSAKLIQGNEAVVYGAIKGGLRFFAGYPITPSTEIAEMCARDLPKVGGVFIQMEDEISSIAACIGASLGGFRAMSATSGPGFSLMQENIGYAIMAEVPVVIVNVQRMGPSTGIATAPSQSDYMQVRWGTHGDHPMVSFAPFSVEECFTEVIRAIYWSEKISSVVVLLLDEVVAHMREGIDIDNIKNIVEVPERGPFPDEKESFRPYKVNKDKGAKLPPLGTGYRFNVTGLVHDELGFPVEDPEKTEFLIKRLHNKIDAVEDEIISYDERFIDDAEVIVISYGSVARSSLRAVRELRKNNVKVGFFRPITVWPFPSKRVRELSKNVKNIVVAEMSMGQMVLEVKRSVLENCNVTLIQGIKGELIAPDIIYNTVNEVISK</sequence>
<feature type="domain" description="Pyruvate flavodoxin/ferredoxin oxidoreductase pyrimidine binding" evidence="2">
    <location>
        <begin position="15"/>
        <end position="243"/>
    </location>
</feature>
<dbReference type="InterPro" id="IPR033412">
    <property type="entry name" value="PFOR_II"/>
</dbReference>
<dbReference type="KEGG" id="tnr:Thena_1091"/>
<dbReference type="InterPro" id="IPR052368">
    <property type="entry name" value="2-oxoacid_oxidoreductase"/>
</dbReference>
<dbReference type="EMBL" id="CP002690">
    <property type="protein sequence ID" value="AEE14717.1"/>
    <property type="molecule type" value="Genomic_DNA"/>
</dbReference>
<dbReference type="FunFam" id="3.40.50.920:FF:000013">
    <property type="entry name" value="Ferredoxin oxidoreductase alpha subunit"/>
    <property type="match status" value="1"/>
</dbReference>
<dbReference type="EC" id="1.2.7.3" evidence="4"/>
<organism evidence="4 5">
    <name type="scientific">Thermodesulfobium narugense DSM 14796</name>
    <dbReference type="NCBI Taxonomy" id="747365"/>
    <lineage>
        <taxon>Bacteria</taxon>
        <taxon>Pseudomonadati</taxon>
        <taxon>Thermodesulfobiota</taxon>
        <taxon>Thermodesulfobiia</taxon>
        <taxon>Thermodesulfobiales</taxon>
        <taxon>Thermodesulfobiaceae</taxon>
        <taxon>Thermodesulfobium</taxon>
    </lineage>
</organism>
<dbReference type="Gene3D" id="3.40.50.920">
    <property type="match status" value="1"/>
</dbReference>
<dbReference type="Gene3D" id="3.40.50.970">
    <property type="match status" value="1"/>
</dbReference>
<dbReference type="CDD" id="cd07034">
    <property type="entry name" value="TPP_PYR_PFOR_IOR-alpha_like"/>
    <property type="match status" value="1"/>
</dbReference>
<evidence type="ECO:0000259" key="3">
    <source>
        <dbReference type="Pfam" id="PF17147"/>
    </source>
</evidence>
<evidence type="ECO:0000313" key="4">
    <source>
        <dbReference type="EMBL" id="AEE14717.1"/>
    </source>
</evidence>
<dbReference type="eggNOG" id="COG0674">
    <property type="taxonomic scope" value="Bacteria"/>
</dbReference>
<dbReference type="OrthoDB" id="9794954at2"/>
<accession>M1E504</accession>
<dbReference type="PANTHER" id="PTHR43088">
    <property type="entry name" value="SUBUNIT OF PYRUVATE:FLAVODOXIN OXIDOREDUCTASE-RELATED"/>
    <property type="match status" value="1"/>
</dbReference>
<dbReference type="InterPro" id="IPR029061">
    <property type="entry name" value="THDP-binding"/>
</dbReference>
<dbReference type="HOGENOM" id="CLU_017038_0_1_9"/>
<dbReference type="PANTHER" id="PTHR43088:SF1">
    <property type="entry name" value="SUBUNIT OF PYRUVATE:FLAVODOXIN OXIDOREDUCTASE"/>
    <property type="match status" value="1"/>
</dbReference>
<dbReference type="FunFam" id="3.40.50.970:FF:000022">
    <property type="entry name" value="2-oxoglutarate ferredoxin oxidoreductase alpha subunit"/>
    <property type="match status" value="1"/>
</dbReference>
<evidence type="ECO:0000259" key="2">
    <source>
        <dbReference type="Pfam" id="PF01855"/>
    </source>
</evidence>
<dbReference type="Proteomes" id="UP000011765">
    <property type="component" value="Chromosome"/>
</dbReference>
<dbReference type="InterPro" id="IPR009014">
    <property type="entry name" value="Transketo_C/PFOR_II"/>
</dbReference>
<dbReference type="AlphaFoldDB" id="M1E504"/>
<dbReference type="SUPFAM" id="SSF52518">
    <property type="entry name" value="Thiamin diphosphate-binding fold (THDP-binding)"/>
    <property type="match status" value="1"/>
</dbReference>
<dbReference type="SUPFAM" id="SSF52922">
    <property type="entry name" value="TK C-terminal domain-like"/>
    <property type="match status" value="1"/>
</dbReference>
<keyword evidence="1 4" id="KW-0560">Oxidoreductase</keyword>
<evidence type="ECO:0000256" key="1">
    <source>
        <dbReference type="ARBA" id="ARBA00023002"/>
    </source>
</evidence>
<dbReference type="Pfam" id="PF17147">
    <property type="entry name" value="PFOR_II"/>
    <property type="match status" value="1"/>
</dbReference>
<name>M1E504_9BACT</name>
<evidence type="ECO:0000313" key="5">
    <source>
        <dbReference type="Proteomes" id="UP000011765"/>
    </source>
</evidence>
<dbReference type="STRING" id="747365.Thena_1091"/>
<protein>
    <submittedName>
        <fullName evidence="4">2-oxoglutarate synthase</fullName>
        <ecNumber evidence="4">1.2.7.3</ecNumber>
    </submittedName>
</protein>
<dbReference type="InterPro" id="IPR002880">
    <property type="entry name" value="Pyrv_Fd/Flavodoxin_OxRdtase_N"/>
</dbReference>